<feature type="compositionally biased region" description="Basic and acidic residues" evidence="1">
    <location>
        <begin position="71"/>
        <end position="80"/>
    </location>
</feature>
<comment type="caution">
    <text evidence="2">The sequence shown here is derived from an EMBL/GenBank/DDBJ whole genome shotgun (WGS) entry which is preliminary data.</text>
</comment>
<name>A0A5B7HKS3_PORTR</name>
<evidence type="ECO:0000313" key="3">
    <source>
        <dbReference type="Proteomes" id="UP000324222"/>
    </source>
</evidence>
<organism evidence="2 3">
    <name type="scientific">Portunus trituberculatus</name>
    <name type="common">Swimming crab</name>
    <name type="synonym">Neptunus trituberculatus</name>
    <dbReference type="NCBI Taxonomy" id="210409"/>
    <lineage>
        <taxon>Eukaryota</taxon>
        <taxon>Metazoa</taxon>
        <taxon>Ecdysozoa</taxon>
        <taxon>Arthropoda</taxon>
        <taxon>Crustacea</taxon>
        <taxon>Multicrustacea</taxon>
        <taxon>Malacostraca</taxon>
        <taxon>Eumalacostraca</taxon>
        <taxon>Eucarida</taxon>
        <taxon>Decapoda</taxon>
        <taxon>Pleocyemata</taxon>
        <taxon>Brachyura</taxon>
        <taxon>Eubrachyura</taxon>
        <taxon>Portunoidea</taxon>
        <taxon>Portunidae</taxon>
        <taxon>Portuninae</taxon>
        <taxon>Portunus</taxon>
    </lineage>
</organism>
<accession>A0A5B7HKS3</accession>
<proteinExistence type="predicted"/>
<dbReference type="EMBL" id="VSRR010033703">
    <property type="protein sequence ID" value="MPC71872.1"/>
    <property type="molecule type" value="Genomic_DNA"/>
</dbReference>
<keyword evidence="3" id="KW-1185">Reference proteome</keyword>
<sequence length="80" mass="8184">MVAAGGRAAVPAVLGRALGPRHAHRAVVQVGLGRVVAGGRVAVHVDHGLVHLGAGRGTPRTNADVPVGPLHEGRQDGRWR</sequence>
<evidence type="ECO:0000313" key="2">
    <source>
        <dbReference type="EMBL" id="MPC71872.1"/>
    </source>
</evidence>
<evidence type="ECO:0000256" key="1">
    <source>
        <dbReference type="SAM" id="MobiDB-lite"/>
    </source>
</evidence>
<dbReference type="Proteomes" id="UP000324222">
    <property type="component" value="Unassembled WGS sequence"/>
</dbReference>
<dbReference type="AlphaFoldDB" id="A0A5B7HKS3"/>
<feature type="region of interest" description="Disordered" evidence="1">
    <location>
        <begin position="51"/>
        <end position="80"/>
    </location>
</feature>
<reference evidence="2 3" key="1">
    <citation type="submission" date="2019-05" db="EMBL/GenBank/DDBJ databases">
        <title>Another draft genome of Portunus trituberculatus and its Hox gene families provides insights of decapod evolution.</title>
        <authorList>
            <person name="Jeong J.-H."/>
            <person name="Song I."/>
            <person name="Kim S."/>
            <person name="Choi T."/>
            <person name="Kim D."/>
            <person name="Ryu S."/>
            <person name="Kim W."/>
        </authorList>
    </citation>
    <scope>NUCLEOTIDE SEQUENCE [LARGE SCALE GENOMIC DNA]</scope>
    <source>
        <tissue evidence="2">Muscle</tissue>
    </source>
</reference>
<gene>
    <name evidence="2" type="ORF">E2C01_066161</name>
</gene>
<protein>
    <submittedName>
        <fullName evidence="2">Uncharacterized protein</fullName>
    </submittedName>
</protein>